<dbReference type="InterPro" id="IPR056785">
    <property type="entry name" value="YkcA/B-like_C"/>
</dbReference>
<evidence type="ECO:0000256" key="9">
    <source>
        <dbReference type="SAM" id="Phobius"/>
    </source>
</evidence>
<feature type="transmembrane region" description="Helical" evidence="9">
    <location>
        <begin position="204"/>
        <end position="222"/>
    </location>
</feature>
<keyword evidence="4 12" id="KW-0808">Transferase</keyword>
<sequence length="651" mass="66399">MTAATAEAPTTAAPARTEPRHAARAPLWTRGALAAILLLAAFLYGWGVWDQTGNSYYSAAVLSGTQSWKAFFYGALDAGSFITVDKPPLSLWVQSLTARAVGVNGWSLVGPSVVMGVASVALLYATVRRVFGRTAGLVAALVLALTPITVAIDRDNNPDTLLVLLLVAAAWALQRAVHTGRLRWLQLCALFVGLAFNTKMLQGFLVLPAFALVYLLCAPGGVLRRVGHLAGAGVILALASSWWMVIVDAVPAANRPFIGGSTDGTVWDLVIGYNGLGRIFGESAGNGGMGNGAGFGGAAGIGRLFNTTMGAQISWLLPFAAIALIAGLVRCGRSPRTDRARAALLMWGGWAAVHFLVFSLSEGTFHPYYTTALAPAVAALTGAGVAAMLTAPRRLAWTLPVAFAVTGAWAFALLRRTPDWHPWLAWTVLTVSSLAAGVLLVALLGPRARRRLAVGAAAAGLLAALTGPAAYAASTALSGATNGTNPTARVGSSSGAGMGMGMGGPGGGRGGSQPPSGDQAPANAQSGERPSGGMRGGGGGGQASSTLTSYLVKNQGNATWLVAVSSAQSASSLILQTGKPVIAMGGFSGSDPAMTVTKLKDYVETGKLKYVLIDGDRGGNSEVAAWVKANGTAVTYDGSSSGSGTLYELGS</sequence>
<feature type="transmembrane region" description="Helical" evidence="9">
    <location>
        <begin position="313"/>
        <end position="331"/>
    </location>
</feature>
<feature type="region of interest" description="Disordered" evidence="8">
    <location>
        <begin position="482"/>
        <end position="542"/>
    </location>
</feature>
<feature type="transmembrane region" description="Helical" evidence="9">
    <location>
        <begin position="452"/>
        <end position="473"/>
    </location>
</feature>
<keyword evidence="2" id="KW-1003">Cell membrane</keyword>
<feature type="transmembrane region" description="Helical" evidence="9">
    <location>
        <begin position="395"/>
        <end position="414"/>
    </location>
</feature>
<feature type="transmembrane region" description="Helical" evidence="9">
    <location>
        <begin position="343"/>
        <end position="361"/>
    </location>
</feature>
<feature type="compositionally biased region" description="Low complexity" evidence="8">
    <location>
        <begin position="1"/>
        <end position="16"/>
    </location>
</feature>
<dbReference type="Pfam" id="PF13231">
    <property type="entry name" value="PMT_2"/>
    <property type="match status" value="1"/>
</dbReference>
<evidence type="ECO:0000256" key="1">
    <source>
        <dbReference type="ARBA" id="ARBA00004651"/>
    </source>
</evidence>
<evidence type="ECO:0000313" key="12">
    <source>
        <dbReference type="EMBL" id="MBW8481730.1"/>
    </source>
</evidence>
<evidence type="ECO:0000256" key="7">
    <source>
        <dbReference type="ARBA" id="ARBA00023136"/>
    </source>
</evidence>
<feature type="transmembrane region" description="Helical" evidence="9">
    <location>
        <begin position="105"/>
        <end position="127"/>
    </location>
</feature>
<feature type="region of interest" description="Disordered" evidence="8">
    <location>
        <begin position="1"/>
        <end position="20"/>
    </location>
</feature>
<feature type="compositionally biased region" description="Gly residues" evidence="8">
    <location>
        <begin position="533"/>
        <end position="542"/>
    </location>
</feature>
<keyword evidence="6 9" id="KW-1133">Transmembrane helix</keyword>
<proteinExistence type="predicted"/>
<keyword evidence="5 9" id="KW-0812">Transmembrane</keyword>
<feature type="domain" description="Putative mannosyltransferase YkcA/B-like C-terminal" evidence="11">
    <location>
        <begin position="547"/>
        <end position="630"/>
    </location>
</feature>
<evidence type="ECO:0000256" key="4">
    <source>
        <dbReference type="ARBA" id="ARBA00022679"/>
    </source>
</evidence>
<evidence type="ECO:0000259" key="10">
    <source>
        <dbReference type="Pfam" id="PF13231"/>
    </source>
</evidence>
<reference evidence="12 13" key="1">
    <citation type="submission" date="2021-07" db="EMBL/GenBank/DDBJ databases">
        <title>Actinomadura sp. PM05-2 isolated from lichen.</title>
        <authorList>
            <person name="Somphong A."/>
            <person name="Phongsopitanun W."/>
            <person name="Tanasupawat S."/>
            <person name="Peongsungnone V."/>
        </authorList>
    </citation>
    <scope>NUCLEOTIDE SEQUENCE [LARGE SCALE GENOMIC DNA]</scope>
    <source>
        <strain evidence="12 13">PM05-2</strain>
    </source>
</reference>
<evidence type="ECO:0000259" key="11">
    <source>
        <dbReference type="Pfam" id="PF24878"/>
    </source>
</evidence>
<dbReference type="Pfam" id="PF24878">
    <property type="entry name" value="YkcB_C"/>
    <property type="match status" value="1"/>
</dbReference>
<dbReference type="PANTHER" id="PTHR33908:SF3">
    <property type="entry name" value="UNDECAPRENYL PHOSPHATE-ALPHA-4-AMINO-4-DEOXY-L-ARABINOSE ARABINOSYL TRANSFERASE"/>
    <property type="match status" value="1"/>
</dbReference>
<evidence type="ECO:0000313" key="13">
    <source>
        <dbReference type="Proteomes" id="UP000774570"/>
    </source>
</evidence>
<feature type="transmembrane region" description="Helical" evidence="9">
    <location>
        <begin position="27"/>
        <end position="49"/>
    </location>
</feature>
<evidence type="ECO:0000256" key="8">
    <source>
        <dbReference type="SAM" id="MobiDB-lite"/>
    </source>
</evidence>
<evidence type="ECO:0000256" key="6">
    <source>
        <dbReference type="ARBA" id="ARBA00022989"/>
    </source>
</evidence>
<feature type="compositionally biased region" description="Gly residues" evidence="8">
    <location>
        <begin position="494"/>
        <end position="511"/>
    </location>
</feature>
<accession>A0ABS7FMX5</accession>
<dbReference type="PANTHER" id="PTHR33908">
    <property type="entry name" value="MANNOSYLTRANSFERASE YKCB-RELATED"/>
    <property type="match status" value="1"/>
</dbReference>
<feature type="transmembrane region" description="Helical" evidence="9">
    <location>
        <begin position="367"/>
        <end position="388"/>
    </location>
</feature>
<feature type="transmembrane region" description="Helical" evidence="9">
    <location>
        <begin position="229"/>
        <end position="247"/>
    </location>
</feature>
<dbReference type="InterPro" id="IPR038731">
    <property type="entry name" value="RgtA/B/C-like"/>
</dbReference>
<comment type="caution">
    <text evidence="12">The sequence shown here is derived from an EMBL/GenBank/DDBJ whole genome shotgun (WGS) entry which is preliminary data.</text>
</comment>
<evidence type="ECO:0000256" key="3">
    <source>
        <dbReference type="ARBA" id="ARBA00022676"/>
    </source>
</evidence>
<dbReference type="GO" id="GO:0016757">
    <property type="term" value="F:glycosyltransferase activity"/>
    <property type="evidence" value="ECO:0007669"/>
    <property type="project" value="UniProtKB-KW"/>
</dbReference>
<feature type="transmembrane region" description="Helical" evidence="9">
    <location>
        <begin position="134"/>
        <end position="152"/>
    </location>
</feature>
<dbReference type="InterPro" id="IPR050297">
    <property type="entry name" value="LipidA_mod_glycosyltrf_83"/>
</dbReference>
<keyword evidence="7 9" id="KW-0472">Membrane</keyword>
<dbReference type="Proteomes" id="UP000774570">
    <property type="component" value="Unassembled WGS sequence"/>
</dbReference>
<evidence type="ECO:0000256" key="5">
    <source>
        <dbReference type="ARBA" id="ARBA00022692"/>
    </source>
</evidence>
<keyword evidence="3 12" id="KW-0328">Glycosyltransferase</keyword>
<protein>
    <submittedName>
        <fullName evidence="12">Glycosyltransferase family 39 protein</fullName>
        <ecNumber evidence="12">2.4.-.-</ecNumber>
    </submittedName>
</protein>
<feature type="transmembrane region" description="Helical" evidence="9">
    <location>
        <begin position="420"/>
        <end position="445"/>
    </location>
</feature>
<organism evidence="12 13">
    <name type="scientific">Actinomadura parmotrematis</name>
    <dbReference type="NCBI Taxonomy" id="2864039"/>
    <lineage>
        <taxon>Bacteria</taxon>
        <taxon>Bacillati</taxon>
        <taxon>Actinomycetota</taxon>
        <taxon>Actinomycetes</taxon>
        <taxon>Streptosporangiales</taxon>
        <taxon>Thermomonosporaceae</taxon>
        <taxon>Actinomadura</taxon>
    </lineage>
</organism>
<dbReference type="EC" id="2.4.-.-" evidence="12"/>
<comment type="subcellular location">
    <subcellularLocation>
        <location evidence="1">Cell membrane</location>
        <topology evidence="1">Multi-pass membrane protein</topology>
    </subcellularLocation>
</comment>
<gene>
    <name evidence="12" type="ORF">K1Y72_05065</name>
</gene>
<evidence type="ECO:0000256" key="2">
    <source>
        <dbReference type="ARBA" id="ARBA00022475"/>
    </source>
</evidence>
<keyword evidence="13" id="KW-1185">Reference proteome</keyword>
<feature type="domain" description="Glycosyltransferase RgtA/B/C/D-like" evidence="10">
    <location>
        <begin position="85"/>
        <end position="243"/>
    </location>
</feature>
<name>A0ABS7FMX5_9ACTN</name>
<dbReference type="RefSeq" id="WP_220163719.1">
    <property type="nucleotide sequence ID" value="NZ_JAIBOA010000003.1"/>
</dbReference>
<dbReference type="EMBL" id="JAIBOA010000003">
    <property type="protein sequence ID" value="MBW8481730.1"/>
    <property type="molecule type" value="Genomic_DNA"/>
</dbReference>